<sequence>MRRKLPKLAKICDRFAVSDRVGAAVTTAVLEDFGIVSQTEAANVIDRYKLRRERKMARDHSIQNILTAARINN</sequence>
<name>A0AAD8F906_BIOPF</name>
<dbReference type="EMBL" id="JASAOG010000064">
    <property type="protein sequence ID" value="KAK0056132.1"/>
    <property type="molecule type" value="Genomic_DNA"/>
</dbReference>
<reference evidence="1" key="1">
    <citation type="journal article" date="2023" name="PLoS Negl. Trop. Dis.">
        <title>A genome sequence for Biomphalaria pfeifferi, the major vector snail for the human-infecting parasite Schistosoma mansoni.</title>
        <authorList>
            <person name="Bu L."/>
            <person name="Lu L."/>
            <person name="Laidemitt M.R."/>
            <person name="Zhang S.M."/>
            <person name="Mutuku M."/>
            <person name="Mkoji G."/>
            <person name="Steinauer M."/>
            <person name="Loker E.S."/>
        </authorList>
    </citation>
    <scope>NUCLEOTIDE SEQUENCE</scope>
    <source>
        <strain evidence="1">KasaAsao</strain>
    </source>
</reference>
<evidence type="ECO:0000313" key="2">
    <source>
        <dbReference type="Proteomes" id="UP001233172"/>
    </source>
</evidence>
<evidence type="ECO:0000313" key="1">
    <source>
        <dbReference type="EMBL" id="KAK0056132.1"/>
    </source>
</evidence>
<reference evidence="1" key="2">
    <citation type="submission" date="2023-04" db="EMBL/GenBank/DDBJ databases">
        <authorList>
            <person name="Bu L."/>
            <person name="Lu L."/>
            <person name="Laidemitt M.R."/>
            <person name="Zhang S.M."/>
            <person name="Mutuku M."/>
            <person name="Mkoji G."/>
            <person name="Steinauer M."/>
            <person name="Loker E.S."/>
        </authorList>
    </citation>
    <scope>NUCLEOTIDE SEQUENCE</scope>
    <source>
        <strain evidence="1">KasaAsao</strain>
        <tissue evidence="1">Whole Snail</tissue>
    </source>
</reference>
<protein>
    <submittedName>
        <fullName evidence="1">Uncharacterized protein</fullName>
    </submittedName>
</protein>
<proteinExistence type="predicted"/>
<comment type="caution">
    <text evidence="1">The sequence shown here is derived from an EMBL/GenBank/DDBJ whole genome shotgun (WGS) entry which is preliminary data.</text>
</comment>
<keyword evidence="2" id="KW-1185">Reference proteome</keyword>
<gene>
    <name evidence="1" type="ORF">Bpfe_014533</name>
</gene>
<dbReference type="AlphaFoldDB" id="A0AAD8F906"/>
<dbReference type="Proteomes" id="UP001233172">
    <property type="component" value="Unassembled WGS sequence"/>
</dbReference>
<organism evidence="1 2">
    <name type="scientific">Biomphalaria pfeifferi</name>
    <name type="common">Bloodfluke planorb</name>
    <name type="synonym">Freshwater snail</name>
    <dbReference type="NCBI Taxonomy" id="112525"/>
    <lineage>
        <taxon>Eukaryota</taxon>
        <taxon>Metazoa</taxon>
        <taxon>Spiralia</taxon>
        <taxon>Lophotrochozoa</taxon>
        <taxon>Mollusca</taxon>
        <taxon>Gastropoda</taxon>
        <taxon>Heterobranchia</taxon>
        <taxon>Euthyneura</taxon>
        <taxon>Panpulmonata</taxon>
        <taxon>Hygrophila</taxon>
        <taxon>Lymnaeoidea</taxon>
        <taxon>Planorbidae</taxon>
        <taxon>Biomphalaria</taxon>
    </lineage>
</organism>
<accession>A0AAD8F906</accession>